<proteinExistence type="predicted"/>
<dbReference type="EMBL" id="MT141726">
    <property type="protein sequence ID" value="QJA69664.1"/>
    <property type="molecule type" value="Genomic_DNA"/>
</dbReference>
<sequence>MPLKSKDPITVQITFSRVDGEVEVETSAHFEYAPDEYPNVSARKGIPITHTPTQETQIKTFAKNVWLPQIESSL</sequence>
<accession>A0A6M3JHX6</accession>
<gene>
    <name evidence="1" type="ORF">MM415A04404_0002</name>
</gene>
<organism evidence="1">
    <name type="scientific">viral metagenome</name>
    <dbReference type="NCBI Taxonomy" id="1070528"/>
    <lineage>
        <taxon>unclassified sequences</taxon>
        <taxon>metagenomes</taxon>
        <taxon>organismal metagenomes</taxon>
    </lineage>
</organism>
<reference evidence="1" key="1">
    <citation type="submission" date="2020-03" db="EMBL/GenBank/DDBJ databases">
        <title>The deep terrestrial virosphere.</title>
        <authorList>
            <person name="Holmfeldt K."/>
            <person name="Nilsson E."/>
            <person name="Simone D."/>
            <person name="Lopez-Fernandez M."/>
            <person name="Wu X."/>
            <person name="de Brujin I."/>
            <person name="Lundin D."/>
            <person name="Andersson A."/>
            <person name="Bertilsson S."/>
            <person name="Dopson M."/>
        </authorList>
    </citation>
    <scope>NUCLEOTIDE SEQUENCE</scope>
    <source>
        <strain evidence="1">MM415A04404</strain>
    </source>
</reference>
<evidence type="ECO:0000313" key="1">
    <source>
        <dbReference type="EMBL" id="QJA69664.1"/>
    </source>
</evidence>
<protein>
    <submittedName>
        <fullName evidence="1">Uncharacterized protein</fullName>
    </submittedName>
</protein>
<dbReference type="AlphaFoldDB" id="A0A6M3JHX6"/>
<name>A0A6M3JHX6_9ZZZZ</name>